<dbReference type="Proteomes" id="UP001500469">
    <property type="component" value="Unassembled WGS sequence"/>
</dbReference>
<accession>A0ABN1MYR8</accession>
<sequence length="66" mass="7088">MTIEIGPNTFYFLNNTGEIILMGASKGAKLVFNLMIRFPHFTGVIAISTSHLGVPVYTLLANTSSG</sequence>
<gene>
    <name evidence="1" type="ORF">GCM10009119_12420</name>
</gene>
<evidence type="ECO:0000313" key="2">
    <source>
        <dbReference type="Proteomes" id="UP001500469"/>
    </source>
</evidence>
<name>A0ABN1MYR8_9BACT</name>
<keyword evidence="2" id="KW-1185">Reference proteome</keyword>
<protein>
    <submittedName>
        <fullName evidence="1">Uncharacterized protein</fullName>
    </submittedName>
</protein>
<dbReference type="RefSeq" id="WP_343849558.1">
    <property type="nucleotide sequence ID" value="NZ_BAAAFI010000004.1"/>
</dbReference>
<dbReference type="EMBL" id="BAAAFI010000004">
    <property type="protein sequence ID" value="GAA0878274.1"/>
    <property type="molecule type" value="Genomic_DNA"/>
</dbReference>
<dbReference type="InterPro" id="IPR029058">
    <property type="entry name" value="AB_hydrolase_fold"/>
</dbReference>
<organism evidence="1 2">
    <name type="scientific">Algoriphagus jejuensis</name>
    <dbReference type="NCBI Taxonomy" id="419934"/>
    <lineage>
        <taxon>Bacteria</taxon>
        <taxon>Pseudomonadati</taxon>
        <taxon>Bacteroidota</taxon>
        <taxon>Cytophagia</taxon>
        <taxon>Cytophagales</taxon>
        <taxon>Cyclobacteriaceae</taxon>
        <taxon>Algoriphagus</taxon>
    </lineage>
</organism>
<proteinExistence type="predicted"/>
<reference evidence="1 2" key="1">
    <citation type="journal article" date="2019" name="Int. J. Syst. Evol. Microbiol.">
        <title>The Global Catalogue of Microorganisms (GCM) 10K type strain sequencing project: providing services to taxonomists for standard genome sequencing and annotation.</title>
        <authorList>
            <consortium name="The Broad Institute Genomics Platform"/>
            <consortium name="The Broad Institute Genome Sequencing Center for Infectious Disease"/>
            <person name="Wu L."/>
            <person name="Ma J."/>
        </authorList>
    </citation>
    <scope>NUCLEOTIDE SEQUENCE [LARGE SCALE GENOMIC DNA]</scope>
    <source>
        <strain evidence="1 2">JCM 16112</strain>
    </source>
</reference>
<comment type="caution">
    <text evidence="1">The sequence shown here is derived from an EMBL/GenBank/DDBJ whole genome shotgun (WGS) entry which is preliminary data.</text>
</comment>
<evidence type="ECO:0000313" key="1">
    <source>
        <dbReference type="EMBL" id="GAA0878274.1"/>
    </source>
</evidence>
<dbReference type="SUPFAM" id="SSF53474">
    <property type="entry name" value="alpha/beta-Hydrolases"/>
    <property type="match status" value="1"/>
</dbReference>